<dbReference type="Gene3D" id="2.30.30.110">
    <property type="match status" value="1"/>
</dbReference>
<dbReference type="EC" id="3.1.-.-" evidence="1"/>
<dbReference type="GO" id="GO:0004521">
    <property type="term" value="F:RNA endonuclease activity"/>
    <property type="evidence" value="ECO:0007669"/>
    <property type="project" value="TreeGrafter"/>
</dbReference>
<dbReference type="GO" id="GO:0003677">
    <property type="term" value="F:DNA binding"/>
    <property type="evidence" value="ECO:0007669"/>
    <property type="project" value="InterPro"/>
</dbReference>
<dbReference type="Pfam" id="PF02452">
    <property type="entry name" value="PemK_toxin"/>
    <property type="match status" value="1"/>
</dbReference>
<dbReference type="PIRSF" id="PIRSF033490">
    <property type="entry name" value="MazF"/>
    <property type="match status" value="1"/>
</dbReference>
<comment type="similarity">
    <text evidence="1">Belongs to the PemK/MazF family.</text>
</comment>
<accession>A0A8J2Z5J4</accession>
<dbReference type="RefSeq" id="WP_117003336.1">
    <property type="nucleotide sequence ID" value="NZ_BMJS01000025.1"/>
</dbReference>
<keyword evidence="1" id="KW-0540">Nuclease</keyword>
<dbReference type="OrthoDB" id="9808744at2"/>
<dbReference type="InterPro" id="IPR011067">
    <property type="entry name" value="Plasmid_toxin/cell-grow_inhib"/>
</dbReference>
<dbReference type="InterPro" id="IPR003477">
    <property type="entry name" value="PemK-like"/>
</dbReference>
<reference evidence="2" key="1">
    <citation type="journal article" date="2014" name="Int. J. Syst. Evol. Microbiol.">
        <title>Complete genome sequence of Corynebacterium casei LMG S-19264T (=DSM 44701T), isolated from a smear-ripened cheese.</title>
        <authorList>
            <consortium name="US DOE Joint Genome Institute (JGI-PGF)"/>
            <person name="Walter F."/>
            <person name="Albersmeier A."/>
            <person name="Kalinowski J."/>
            <person name="Ruckert C."/>
        </authorList>
    </citation>
    <scope>NUCLEOTIDE SEQUENCE</scope>
    <source>
        <strain evidence="2">CGMCC 1.15758</strain>
    </source>
</reference>
<sequence>MAMVAIKRFSVWGVDLDPTKGSEQSGFRPVLVISPDVMNNHLNTVIVAPMTTSLRGWPTRVQIEHQAKTGEVALDQIRTIDKIRLKKNMGLLETRFHRNIYSVLAEIFSK</sequence>
<dbReference type="GO" id="GO:0016787">
    <property type="term" value="F:hydrolase activity"/>
    <property type="evidence" value="ECO:0007669"/>
    <property type="project" value="UniProtKB-KW"/>
</dbReference>
<dbReference type="GO" id="GO:0016075">
    <property type="term" value="P:rRNA catabolic process"/>
    <property type="evidence" value="ECO:0007669"/>
    <property type="project" value="TreeGrafter"/>
</dbReference>
<dbReference type="PANTHER" id="PTHR33988:SF2">
    <property type="entry name" value="ENDORIBONUCLEASE MAZF"/>
    <property type="match status" value="1"/>
</dbReference>
<comment type="function">
    <text evidence="1">Toxic component of a type II toxin-antitoxin (TA) system.</text>
</comment>
<dbReference type="Proteomes" id="UP000636949">
    <property type="component" value="Unassembled WGS sequence"/>
</dbReference>
<dbReference type="AlphaFoldDB" id="A0A8J2Z5J4"/>
<keyword evidence="1" id="KW-0255">Endonuclease</keyword>
<proteinExistence type="inferred from homology"/>
<dbReference type="PANTHER" id="PTHR33988">
    <property type="entry name" value="ENDORIBONUCLEASE MAZF-RELATED"/>
    <property type="match status" value="1"/>
</dbReference>
<evidence type="ECO:0000313" key="3">
    <source>
        <dbReference type="Proteomes" id="UP000636949"/>
    </source>
</evidence>
<organism evidence="2 3">
    <name type="scientific">Cysteiniphilum litorale</name>
    <dbReference type="NCBI Taxonomy" id="2056700"/>
    <lineage>
        <taxon>Bacteria</taxon>
        <taxon>Pseudomonadati</taxon>
        <taxon>Pseudomonadota</taxon>
        <taxon>Gammaproteobacteria</taxon>
        <taxon>Thiotrichales</taxon>
        <taxon>Fastidiosibacteraceae</taxon>
        <taxon>Cysteiniphilum</taxon>
    </lineage>
</organism>
<dbReference type="GO" id="GO:0006402">
    <property type="term" value="P:mRNA catabolic process"/>
    <property type="evidence" value="ECO:0007669"/>
    <property type="project" value="TreeGrafter"/>
</dbReference>
<protein>
    <recommendedName>
        <fullName evidence="1">mRNA interferase</fullName>
        <ecNumber evidence="1">3.1.-.-</ecNumber>
    </recommendedName>
</protein>
<comment type="caution">
    <text evidence="2">The sequence shown here is derived from an EMBL/GenBank/DDBJ whole genome shotgun (WGS) entry which is preliminary data.</text>
</comment>
<dbReference type="EMBL" id="BMJS01000025">
    <property type="protein sequence ID" value="GGG02480.1"/>
    <property type="molecule type" value="Genomic_DNA"/>
</dbReference>
<name>A0A8J2Z5J4_9GAMM</name>
<evidence type="ECO:0000256" key="1">
    <source>
        <dbReference type="PIRNR" id="PIRNR033490"/>
    </source>
</evidence>
<dbReference type="SUPFAM" id="SSF50118">
    <property type="entry name" value="Cell growth inhibitor/plasmid maintenance toxic component"/>
    <property type="match status" value="1"/>
</dbReference>
<evidence type="ECO:0000313" key="2">
    <source>
        <dbReference type="EMBL" id="GGG02480.1"/>
    </source>
</evidence>
<keyword evidence="1" id="KW-0378">Hydrolase</keyword>
<keyword evidence="3" id="KW-1185">Reference proteome</keyword>
<reference evidence="2" key="2">
    <citation type="submission" date="2020-09" db="EMBL/GenBank/DDBJ databases">
        <authorList>
            <person name="Sun Q."/>
            <person name="Zhou Y."/>
        </authorList>
    </citation>
    <scope>NUCLEOTIDE SEQUENCE</scope>
    <source>
        <strain evidence="2">CGMCC 1.15758</strain>
    </source>
</reference>
<gene>
    <name evidence="2" type="ORF">GCM10010995_19850</name>
</gene>